<protein>
    <submittedName>
        <fullName evidence="3">Uncharacterized protein</fullName>
    </submittedName>
</protein>
<evidence type="ECO:0000256" key="1">
    <source>
        <dbReference type="SAM" id="MobiDB-lite"/>
    </source>
</evidence>
<comment type="caution">
    <text evidence="3">The sequence shown here is derived from an EMBL/GenBank/DDBJ whole genome shotgun (WGS) entry which is preliminary data.</text>
</comment>
<feature type="region of interest" description="Disordered" evidence="1">
    <location>
        <begin position="455"/>
        <end position="503"/>
    </location>
</feature>
<reference evidence="3" key="1">
    <citation type="submission" date="2023-06" db="EMBL/GenBank/DDBJ databases">
        <title>Genome-scale phylogeny and comparative genomics of the fungal order Sordariales.</title>
        <authorList>
            <consortium name="Lawrence Berkeley National Laboratory"/>
            <person name="Hensen N."/>
            <person name="Bonometti L."/>
            <person name="Westerberg I."/>
            <person name="Brannstrom I.O."/>
            <person name="Guillou S."/>
            <person name="Cros-Aarteil S."/>
            <person name="Calhoun S."/>
            <person name="Haridas S."/>
            <person name="Kuo A."/>
            <person name="Mondo S."/>
            <person name="Pangilinan J."/>
            <person name="Riley R."/>
            <person name="LaButti K."/>
            <person name="Andreopoulos B."/>
            <person name="Lipzen A."/>
            <person name="Chen C."/>
            <person name="Yanf M."/>
            <person name="Daum C."/>
            <person name="Ng V."/>
            <person name="Clum A."/>
            <person name="Steindorff A."/>
            <person name="Ohm R."/>
            <person name="Martin F."/>
            <person name="Silar P."/>
            <person name="Natvig D."/>
            <person name="Lalanne C."/>
            <person name="Gautier V."/>
            <person name="Ament-velasquez S.L."/>
            <person name="Kruys A."/>
            <person name="Hutchinson M.I."/>
            <person name="Powell A.J."/>
            <person name="Barry K."/>
            <person name="Miller A.N."/>
            <person name="Grigoriev I.V."/>
            <person name="Debuchy R."/>
            <person name="Gladieux P."/>
            <person name="Thoren M.H."/>
            <person name="Johannesson H."/>
        </authorList>
    </citation>
    <scope>NUCLEOTIDE SEQUENCE</scope>
    <source>
        <strain evidence="3">SMH3391-2</strain>
    </source>
</reference>
<dbReference type="EMBL" id="JAULSR010000002">
    <property type="protein sequence ID" value="KAK0629670.1"/>
    <property type="molecule type" value="Genomic_DNA"/>
</dbReference>
<gene>
    <name evidence="3" type="ORF">B0T17DRAFT_606846</name>
</gene>
<feature type="compositionally biased region" description="Low complexity" evidence="1">
    <location>
        <begin position="360"/>
        <end position="381"/>
    </location>
</feature>
<feature type="transmembrane region" description="Helical" evidence="2">
    <location>
        <begin position="149"/>
        <end position="173"/>
    </location>
</feature>
<evidence type="ECO:0000313" key="3">
    <source>
        <dbReference type="EMBL" id="KAK0629670.1"/>
    </source>
</evidence>
<dbReference type="Proteomes" id="UP001174934">
    <property type="component" value="Unassembled WGS sequence"/>
</dbReference>
<feature type="transmembrane region" description="Helical" evidence="2">
    <location>
        <begin position="87"/>
        <end position="107"/>
    </location>
</feature>
<feature type="region of interest" description="Disordered" evidence="1">
    <location>
        <begin position="236"/>
        <end position="382"/>
    </location>
</feature>
<feature type="compositionally biased region" description="Basic and acidic residues" evidence="1">
    <location>
        <begin position="16"/>
        <end position="29"/>
    </location>
</feature>
<keyword evidence="2" id="KW-1133">Transmembrane helix</keyword>
<feature type="region of interest" description="Disordered" evidence="1">
    <location>
        <begin position="418"/>
        <end position="441"/>
    </location>
</feature>
<evidence type="ECO:0000313" key="4">
    <source>
        <dbReference type="Proteomes" id="UP001174934"/>
    </source>
</evidence>
<dbReference type="AlphaFoldDB" id="A0AA39XAG6"/>
<feature type="region of interest" description="Disordered" evidence="1">
    <location>
        <begin position="616"/>
        <end position="654"/>
    </location>
</feature>
<sequence length="666" mass="71957">MAGSQPPFMYQAVQSDDGRYPAKRFDPKAVTRASYDSKAPKPKQEGPLVSVNRHPDAHMVPSQRSMNFRPIGRRTKAWIRHMRSVQLGLRASELIAAVGLFVLMILINNVEQLTGWVVRITLGVAGLHCVYAIYHLIRPAGGRTPGSSAAYHLFASLSDLCILPLYTYGVLAIRNNGEHWGTLLHDQGITKSLIPAVYYALISAAGLHLISLAISLWLAVMFRRITMMPPDMNPLESHLTSRAHKRNKSSVAASAYTESEKRLSTPLEDRRRSGMPYEDLSRPPKVPFMHTRQGSQTSFGTGDSRLDLPSRQYQLSPSTSPRNSATSLDIKRMSAPPLRSSNRASYIEVPPGEALESHASSSRPTSSYSRPSTSGRPSSGTVASYHVETVPAAQTAQPRAAKFTEAWYASESLVNRTQERNRSSANLNLHQGNANNSNNINDKRRAYEALNSYEAVHDSEDSDNDENNNRNHPLSPAKNDLSSDDLSGVGPHPNPLRSNPALKSAAAAAASSAVPASSAAAAAASSSRRPYTPFQRLRNSVLGEINLNDRRVSGDITDNSNKKWEPRNRDSSIQPESDFYSKPYGDLRPATPPVMIGGGGGAAAAAAAAAAAVGGGRQVSSGNDYDLGGGGSGGNRRHVSGKIAEEGRAGGQNTNRYSRYSILNEL</sequence>
<feature type="region of interest" description="Disordered" evidence="1">
    <location>
        <begin position="551"/>
        <end position="582"/>
    </location>
</feature>
<keyword evidence="2" id="KW-0472">Membrane</keyword>
<name>A0AA39XAG6_9PEZI</name>
<accession>A0AA39XAG6</accession>
<keyword evidence="2" id="KW-0812">Transmembrane</keyword>
<feature type="compositionally biased region" description="Polar residues" evidence="1">
    <location>
        <begin position="311"/>
        <end position="327"/>
    </location>
</feature>
<evidence type="ECO:0000256" key="2">
    <source>
        <dbReference type="SAM" id="Phobius"/>
    </source>
</evidence>
<feature type="compositionally biased region" description="Polar residues" evidence="1">
    <location>
        <begin position="292"/>
        <end position="301"/>
    </location>
</feature>
<feature type="compositionally biased region" description="Basic and acidic residues" evidence="1">
    <location>
        <begin position="560"/>
        <end position="570"/>
    </location>
</feature>
<feature type="transmembrane region" description="Helical" evidence="2">
    <location>
        <begin position="113"/>
        <end position="137"/>
    </location>
</feature>
<feature type="compositionally biased region" description="Basic and acidic residues" evidence="1">
    <location>
        <begin position="258"/>
        <end position="272"/>
    </location>
</feature>
<feature type="compositionally biased region" description="Polar residues" evidence="1">
    <location>
        <begin position="423"/>
        <end position="440"/>
    </location>
</feature>
<feature type="transmembrane region" description="Helical" evidence="2">
    <location>
        <begin position="193"/>
        <end position="220"/>
    </location>
</feature>
<organism evidence="3 4">
    <name type="scientific">Bombardia bombarda</name>
    <dbReference type="NCBI Taxonomy" id="252184"/>
    <lineage>
        <taxon>Eukaryota</taxon>
        <taxon>Fungi</taxon>
        <taxon>Dikarya</taxon>
        <taxon>Ascomycota</taxon>
        <taxon>Pezizomycotina</taxon>
        <taxon>Sordariomycetes</taxon>
        <taxon>Sordariomycetidae</taxon>
        <taxon>Sordariales</taxon>
        <taxon>Lasiosphaeriaceae</taxon>
        <taxon>Bombardia</taxon>
    </lineage>
</organism>
<feature type="region of interest" description="Disordered" evidence="1">
    <location>
        <begin position="1"/>
        <end position="54"/>
    </location>
</feature>
<proteinExistence type="predicted"/>
<keyword evidence="4" id="KW-1185">Reference proteome</keyword>